<dbReference type="InterPro" id="IPR029058">
    <property type="entry name" value="AB_hydrolase_fold"/>
</dbReference>
<dbReference type="AlphaFoldDB" id="A0A0N4VMW6"/>
<dbReference type="GO" id="GO:0004185">
    <property type="term" value="F:serine-type carboxypeptidase activity"/>
    <property type="evidence" value="ECO:0007669"/>
    <property type="project" value="InterPro"/>
</dbReference>
<dbReference type="WBParaSite" id="EVEC_0001230601-mRNA-1">
    <property type="protein sequence ID" value="EVEC_0001230601-mRNA-1"/>
    <property type="gene ID" value="EVEC_0001230601"/>
</dbReference>
<organism evidence="4">
    <name type="scientific">Enterobius vermicularis</name>
    <name type="common">Human pinworm</name>
    <dbReference type="NCBI Taxonomy" id="51028"/>
    <lineage>
        <taxon>Eukaryota</taxon>
        <taxon>Metazoa</taxon>
        <taxon>Ecdysozoa</taxon>
        <taxon>Nematoda</taxon>
        <taxon>Chromadorea</taxon>
        <taxon>Rhabditida</taxon>
        <taxon>Spirurina</taxon>
        <taxon>Oxyuridomorpha</taxon>
        <taxon>Oxyuroidea</taxon>
        <taxon>Oxyuridae</taxon>
        <taxon>Enterobius</taxon>
    </lineage>
</organism>
<dbReference type="InterPro" id="IPR001563">
    <property type="entry name" value="Peptidase_S10"/>
</dbReference>
<proteinExistence type="inferred from homology"/>
<evidence type="ECO:0000256" key="1">
    <source>
        <dbReference type="ARBA" id="ARBA00009431"/>
    </source>
</evidence>
<accession>A0A0N4VMW6</accession>
<evidence type="ECO:0000313" key="4">
    <source>
        <dbReference type="WBParaSite" id="EVEC_0001230601-mRNA-1"/>
    </source>
</evidence>
<dbReference type="SUPFAM" id="SSF53474">
    <property type="entry name" value="alpha/beta-Hydrolases"/>
    <property type="match status" value="1"/>
</dbReference>
<dbReference type="STRING" id="51028.A0A0N4VMW6"/>
<reference evidence="4" key="1">
    <citation type="submission" date="2017-02" db="UniProtKB">
        <authorList>
            <consortium name="WormBaseParasite"/>
        </authorList>
    </citation>
    <scope>IDENTIFICATION</scope>
</reference>
<dbReference type="Gene3D" id="3.40.50.1820">
    <property type="entry name" value="alpha/beta hydrolase"/>
    <property type="match status" value="1"/>
</dbReference>
<dbReference type="PANTHER" id="PTHR11802">
    <property type="entry name" value="SERINE PROTEASE FAMILY S10 SERINE CARBOXYPEPTIDASE"/>
    <property type="match status" value="1"/>
</dbReference>
<dbReference type="OrthoDB" id="443318at2759"/>
<evidence type="ECO:0000313" key="2">
    <source>
        <dbReference type="EMBL" id="VDD96761.1"/>
    </source>
</evidence>
<evidence type="ECO:0000313" key="3">
    <source>
        <dbReference type="Proteomes" id="UP000274131"/>
    </source>
</evidence>
<gene>
    <name evidence="2" type="ORF">EVEC_LOCUS11512</name>
</gene>
<protein>
    <submittedName>
        <fullName evidence="4">Peptidase S10, serine carboxypeptidase, Alpha/Beta hydrolase fold protein</fullName>
    </submittedName>
</protein>
<dbReference type="GO" id="GO:0006508">
    <property type="term" value="P:proteolysis"/>
    <property type="evidence" value="ECO:0007669"/>
    <property type="project" value="InterPro"/>
</dbReference>
<reference evidence="2 3" key="2">
    <citation type="submission" date="2018-10" db="EMBL/GenBank/DDBJ databases">
        <authorList>
            <consortium name="Pathogen Informatics"/>
        </authorList>
    </citation>
    <scope>NUCLEOTIDE SEQUENCE [LARGE SCALE GENOMIC DNA]</scope>
</reference>
<dbReference type="Pfam" id="PF00450">
    <property type="entry name" value="Peptidase_S10"/>
    <property type="match status" value="1"/>
</dbReference>
<sequence>MKILAFDISTLSQIVKIQQPKEFVESEKSPATDPVILWLTGGPGCSGLYSLVTTNGPFRMNAEGNALVKNPYSWNKEANLLFLESPAGVGWQHYEKFSNILVIFLSEFWLIKI</sequence>
<comment type="similarity">
    <text evidence="1">Belongs to the peptidase S10 family.</text>
</comment>
<dbReference type="Proteomes" id="UP000274131">
    <property type="component" value="Unassembled WGS sequence"/>
</dbReference>
<name>A0A0N4VMW6_ENTVE</name>
<dbReference type="EMBL" id="UXUI01012202">
    <property type="protein sequence ID" value="VDD96761.1"/>
    <property type="molecule type" value="Genomic_DNA"/>
</dbReference>
<keyword evidence="3" id="KW-1185">Reference proteome</keyword>
<dbReference type="PANTHER" id="PTHR11802:SF201">
    <property type="entry name" value="CARBOXYPEPTIDASE"/>
    <property type="match status" value="1"/>
</dbReference>